<dbReference type="KEGG" id="qsa:O6P43_009929"/>
<proteinExistence type="inferred from homology"/>
<dbReference type="InterPro" id="IPR002213">
    <property type="entry name" value="UDP_glucos_trans"/>
</dbReference>
<dbReference type="CDD" id="cd03784">
    <property type="entry name" value="GT1_Gtf-like"/>
    <property type="match status" value="1"/>
</dbReference>
<keyword evidence="2" id="KW-0808">Transferase</keyword>
<keyword evidence="4" id="KW-1185">Reference proteome</keyword>
<protein>
    <submittedName>
        <fullName evidence="3">Glycosyltransferase</fullName>
    </submittedName>
</protein>
<dbReference type="EMBL" id="JARAOO010000004">
    <property type="protein sequence ID" value="KAJ7971974.1"/>
    <property type="molecule type" value="Genomic_DNA"/>
</dbReference>
<accession>A0AAD7PZB1</accession>
<sequence length="432" mass="48728">MGSETLVHVLLVSFPGQGHINPLLRLGKRLAAKGLLVSFSTTQYKGKDMQEANDITDKAIPIGDGFLQFEFFEDGWAHDDPKRKKFSDYLLQLELVGKQTISRIIKKYGDDNQPVSCIINNPFIPWVCDVANEHGIPSAMLWVQSCAVFTAYYHYLHKLVPFPSDTEPHMDFKNLSIPFCILMDTFEELEHKIIDYMSKFFLIKTVGPLFKNPQAPNTMIRGDCFKADHDCIEWLNSKPQASVVYISFGSTVYLPQEQIDEIAYGILSSQVSFLWVLKPPLRDLGLKLHVLPDGFGEKTKDRGKVVQWSPQEEVLAHPSVAAFLIPLWLEFVTNAKFLVDVYCVGIGLGHSHAENILITRDEVHKCLLKATVGPKAVELKQNALKWKMEAEAAVAEDGSSEQNLQAFVQDIRNRTTAVYIKSTTERVSNIEI</sequence>
<evidence type="ECO:0000256" key="2">
    <source>
        <dbReference type="ARBA" id="ARBA00022679"/>
    </source>
</evidence>
<dbReference type="Gene3D" id="3.40.50.2000">
    <property type="entry name" value="Glycogen Phosphorylase B"/>
    <property type="match status" value="4"/>
</dbReference>
<reference evidence="3" key="1">
    <citation type="journal article" date="2023" name="Science">
        <title>Elucidation of the pathway for biosynthesis of saponin adjuvants from the soapbark tree.</title>
        <authorList>
            <person name="Reed J."/>
            <person name="Orme A."/>
            <person name="El-Demerdash A."/>
            <person name="Owen C."/>
            <person name="Martin L.B.B."/>
            <person name="Misra R.C."/>
            <person name="Kikuchi S."/>
            <person name="Rejzek M."/>
            <person name="Martin A.C."/>
            <person name="Harkess A."/>
            <person name="Leebens-Mack J."/>
            <person name="Louveau T."/>
            <person name="Stephenson M.J."/>
            <person name="Osbourn A."/>
        </authorList>
    </citation>
    <scope>NUCLEOTIDE SEQUENCE</scope>
    <source>
        <strain evidence="3">S10</strain>
    </source>
</reference>
<dbReference type="PANTHER" id="PTHR11926">
    <property type="entry name" value="GLUCOSYL/GLUCURONOSYL TRANSFERASES"/>
    <property type="match status" value="1"/>
</dbReference>
<name>A0AAD7PZB1_QUISA</name>
<organism evidence="3 4">
    <name type="scientific">Quillaja saponaria</name>
    <name type="common">Soap bark tree</name>
    <dbReference type="NCBI Taxonomy" id="32244"/>
    <lineage>
        <taxon>Eukaryota</taxon>
        <taxon>Viridiplantae</taxon>
        <taxon>Streptophyta</taxon>
        <taxon>Embryophyta</taxon>
        <taxon>Tracheophyta</taxon>
        <taxon>Spermatophyta</taxon>
        <taxon>Magnoliopsida</taxon>
        <taxon>eudicotyledons</taxon>
        <taxon>Gunneridae</taxon>
        <taxon>Pentapetalae</taxon>
        <taxon>rosids</taxon>
        <taxon>fabids</taxon>
        <taxon>Fabales</taxon>
        <taxon>Quillajaceae</taxon>
        <taxon>Quillaja</taxon>
    </lineage>
</organism>
<evidence type="ECO:0000313" key="3">
    <source>
        <dbReference type="EMBL" id="KAJ7971974.1"/>
    </source>
</evidence>
<evidence type="ECO:0000256" key="1">
    <source>
        <dbReference type="ARBA" id="ARBA00009995"/>
    </source>
</evidence>
<dbReference type="AlphaFoldDB" id="A0AAD7PZB1"/>
<comment type="similarity">
    <text evidence="1">Belongs to the UDP-glycosyltransferase family.</text>
</comment>
<dbReference type="SUPFAM" id="SSF53756">
    <property type="entry name" value="UDP-Glycosyltransferase/glycogen phosphorylase"/>
    <property type="match status" value="1"/>
</dbReference>
<comment type="caution">
    <text evidence="3">The sequence shown here is derived from an EMBL/GenBank/DDBJ whole genome shotgun (WGS) entry which is preliminary data.</text>
</comment>
<evidence type="ECO:0000313" key="4">
    <source>
        <dbReference type="Proteomes" id="UP001163823"/>
    </source>
</evidence>
<dbReference type="GO" id="GO:0080043">
    <property type="term" value="F:quercetin 3-O-glucosyltransferase activity"/>
    <property type="evidence" value="ECO:0007669"/>
    <property type="project" value="TreeGrafter"/>
</dbReference>
<gene>
    <name evidence="3" type="ORF">O6P43_009929</name>
</gene>
<dbReference type="PANTHER" id="PTHR11926:SF1541">
    <property type="entry name" value="GLYCOSYLTRANSFERASE"/>
    <property type="match status" value="1"/>
</dbReference>
<dbReference type="GO" id="GO:0080044">
    <property type="term" value="F:quercetin 7-O-glucosyltransferase activity"/>
    <property type="evidence" value="ECO:0007669"/>
    <property type="project" value="TreeGrafter"/>
</dbReference>
<dbReference type="Pfam" id="PF00201">
    <property type="entry name" value="UDPGT"/>
    <property type="match status" value="1"/>
</dbReference>
<dbReference type="Proteomes" id="UP001163823">
    <property type="component" value="Chromosome 4"/>
</dbReference>